<evidence type="ECO:0000256" key="3">
    <source>
        <dbReference type="ARBA" id="ARBA00022679"/>
    </source>
</evidence>
<keyword evidence="4" id="KW-0812">Transmembrane</keyword>
<proteinExistence type="inferred from homology"/>
<dbReference type="InterPro" id="IPR029044">
    <property type="entry name" value="Nucleotide-diphossugar_trans"/>
</dbReference>
<comment type="caution">
    <text evidence="6">The sequence shown here is derived from an EMBL/GenBank/DDBJ whole genome shotgun (WGS) entry which is preliminary data.</text>
</comment>
<dbReference type="Pfam" id="PF00535">
    <property type="entry name" value="Glycos_transf_2"/>
    <property type="match status" value="1"/>
</dbReference>
<keyword evidence="4" id="KW-0472">Membrane</keyword>
<comment type="similarity">
    <text evidence="1">Belongs to the glycosyltransferase 2 family.</text>
</comment>
<evidence type="ECO:0000256" key="1">
    <source>
        <dbReference type="ARBA" id="ARBA00006739"/>
    </source>
</evidence>
<evidence type="ECO:0000313" key="7">
    <source>
        <dbReference type="Proteomes" id="UP000284024"/>
    </source>
</evidence>
<dbReference type="SUPFAM" id="SSF53448">
    <property type="entry name" value="Nucleotide-diphospho-sugar transferases"/>
    <property type="match status" value="1"/>
</dbReference>
<evidence type="ECO:0000313" key="6">
    <source>
        <dbReference type="EMBL" id="RHH17417.1"/>
    </source>
</evidence>
<dbReference type="EMBL" id="QRJH01000006">
    <property type="protein sequence ID" value="RHH17417.1"/>
    <property type="molecule type" value="Genomic_DNA"/>
</dbReference>
<name>A0A414VZZ3_9FIRM</name>
<accession>A0A414VZZ3</accession>
<keyword evidence="3 6" id="KW-0808">Transferase</keyword>
<dbReference type="Proteomes" id="UP000284024">
    <property type="component" value="Unassembled WGS sequence"/>
</dbReference>
<dbReference type="InterPro" id="IPR001173">
    <property type="entry name" value="Glyco_trans_2-like"/>
</dbReference>
<keyword evidence="2" id="KW-0328">Glycosyltransferase</keyword>
<reference evidence="6 7" key="1">
    <citation type="submission" date="2018-08" db="EMBL/GenBank/DDBJ databases">
        <title>A genome reference for cultivated species of the human gut microbiota.</title>
        <authorList>
            <person name="Zou Y."/>
            <person name="Xue W."/>
            <person name="Luo G."/>
        </authorList>
    </citation>
    <scope>NUCLEOTIDE SEQUENCE [LARGE SCALE GENOMIC DNA]</scope>
    <source>
        <strain evidence="6 7">AM18-2AC</strain>
    </source>
</reference>
<dbReference type="GO" id="GO:0016757">
    <property type="term" value="F:glycosyltransferase activity"/>
    <property type="evidence" value="ECO:0007669"/>
    <property type="project" value="UniProtKB-KW"/>
</dbReference>
<dbReference type="PANTHER" id="PTHR43685:SF5">
    <property type="entry name" value="GLYCOSYLTRANSFERASE EPSE-RELATED"/>
    <property type="match status" value="1"/>
</dbReference>
<organism evidence="6 7">
    <name type="scientific">Blautia obeum</name>
    <dbReference type="NCBI Taxonomy" id="40520"/>
    <lineage>
        <taxon>Bacteria</taxon>
        <taxon>Bacillati</taxon>
        <taxon>Bacillota</taxon>
        <taxon>Clostridia</taxon>
        <taxon>Lachnospirales</taxon>
        <taxon>Lachnospiraceae</taxon>
        <taxon>Blautia</taxon>
    </lineage>
</organism>
<evidence type="ECO:0000256" key="2">
    <source>
        <dbReference type="ARBA" id="ARBA00022676"/>
    </source>
</evidence>
<sequence length="272" mass="31818">MEREYSVLMSVYFKEKPEFLKRSIDSMMSQSIAPSEIVIVKDGKLTDELDCLIEQYNNKFPNIFNIVELEKNIGLGLALAEGIKHCKHELIARMDSDDISCKFRCEMQLKEFEKDKDLDVCGGHIVEFTNNPDNITSKRVVPLLDSDIKKYQKRRDAINHVTVMFKKSKVLEAGNYQHALLMEDSLLWTNMILHGAKFKNIDKALVLVRTGEDMFQRRGGYGYFKKYKEGRRLIYNTGYISLVDYYYTLCVQLIFSLLPNKMRKFVYEKLLR</sequence>
<evidence type="ECO:0000259" key="5">
    <source>
        <dbReference type="Pfam" id="PF00535"/>
    </source>
</evidence>
<feature type="domain" description="Glycosyltransferase 2-like" evidence="5">
    <location>
        <begin position="6"/>
        <end position="157"/>
    </location>
</feature>
<keyword evidence="4" id="KW-1133">Transmembrane helix</keyword>
<dbReference type="InterPro" id="IPR050834">
    <property type="entry name" value="Glycosyltransf_2"/>
</dbReference>
<evidence type="ECO:0000256" key="4">
    <source>
        <dbReference type="SAM" id="Phobius"/>
    </source>
</evidence>
<protein>
    <submittedName>
        <fullName evidence="6">Glycosyltransferase</fullName>
    </submittedName>
</protein>
<dbReference type="AlphaFoldDB" id="A0A414VZZ3"/>
<gene>
    <name evidence="6" type="ORF">DW222_12155</name>
</gene>
<feature type="transmembrane region" description="Helical" evidence="4">
    <location>
        <begin position="233"/>
        <end position="255"/>
    </location>
</feature>
<dbReference type="RefSeq" id="WP_118235917.1">
    <property type="nucleotide sequence ID" value="NZ_JAQDEF010000006.1"/>
</dbReference>
<dbReference type="Gene3D" id="3.90.550.10">
    <property type="entry name" value="Spore Coat Polysaccharide Biosynthesis Protein SpsA, Chain A"/>
    <property type="match status" value="1"/>
</dbReference>
<dbReference type="PANTHER" id="PTHR43685">
    <property type="entry name" value="GLYCOSYLTRANSFERASE"/>
    <property type="match status" value="1"/>
</dbReference>